<dbReference type="GO" id="GO:0005829">
    <property type="term" value="C:cytosol"/>
    <property type="evidence" value="ECO:0007669"/>
    <property type="project" value="TreeGrafter"/>
</dbReference>
<evidence type="ECO:0000256" key="3">
    <source>
        <dbReference type="ARBA" id="ARBA00023125"/>
    </source>
</evidence>
<keyword evidence="3 5" id="KW-0238">DNA-binding</keyword>
<dbReference type="Proteomes" id="UP000186819">
    <property type="component" value="Unassembled WGS sequence"/>
</dbReference>
<reference evidence="6" key="1">
    <citation type="submission" date="2017-01" db="EMBL/GenBank/DDBJ databases">
        <authorList>
            <person name="Varghese N."/>
            <person name="Submissions S."/>
        </authorList>
    </citation>
    <scope>NUCLEOTIDE SEQUENCE [LARGE SCALE GENOMIC DNA]</scope>
    <source>
        <strain evidence="6">ATCC 51758</strain>
    </source>
</reference>
<comment type="similarity">
    <text evidence="1 4">Belongs to the bacterial histone-like protein family.</text>
</comment>
<evidence type="ECO:0000256" key="4">
    <source>
        <dbReference type="RuleBase" id="RU003939"/>
    </source>
</evidence>
<dbReference type="AlphaFoldDB" id="A0A1N6WZV7"/>
<dbReference type="SMART" id="SM00411">
    <property type="entry name" value="BHL"/>
    <property type="match status" value="1"/>
</dbReference>
<dbReference type="Gene3D" id="4.10.520.10">
    <property type="entry name" value="IHF-like DNA-binding proteins"/>
    <property type="match status" value="1"/>
</dbReference>
<evidence type="ECO:0000256" key="2">
    <source>
        <dbReference type="ARBA" id="ARBA00023067"/>
    </source>
</evidence>
<dbReference type="GO" id="GO:0030527">
    <property type="term" value="F:structural constituent of chromatin"/>
    <property type="evidence" value="ECO:0007669"/>
    <property type="project" value="InterPro"/>
</dbReference>
<dbReference type="SUPFAM" id="SSF47729">
    <property type="entry name" value="IHF-like DNA-binding proteins"/>
    <property type="match status" value="1"/>
</dbReference>
<proteinExistence type="inferred from homology"/>
<dbReference type="InterPro" id="IPR010992">
    <property type="entry name" value="IHF-like_DNA-bd_dom_sf"/>
</dbReference>
<dbReference type="PRINTS" id="PR01727">
    <property type="entry name" value="DNABINDINGHU"/>
</dbReference>
<dbReference type="GO" id="GO:0030261">
    <property type="term" value="P:chromosome condensation"/>
    <property type="evidence" value="ECO:0007669"/>
    <property type="project" value="UniProtKB-KW"/>
</dbReference>
<name>A0A1N6WZV7_9RHOO</name>
<dbReference type="InterPro" id="IPR000119">
    <property type="entry name" value="Hist_DNA-bd"/>
</dbReference>
<dbReference type="GO" id="GO:0003677">
    <property type="term" value="F:DNA binding"/>
    <property type="evidence" value="ECO:0007669"/>
    <property type="project" value="UniProtKB-KW"/>
</dbReference>
<dbReference type="OrthoDB" id="9799835at2"/>
<gene>
    <name evidence="5" type="ORF">SAMN05421829_108138</name>
</gene>
<evidence type="ECO:0000313" key="5">
    <source>
        <dbReference type="EMBL" id="SIQ95622.1"/>
    </source>
</evidence>
<protein>
    <submittedName>
        <fullName evidence="5">DNA-binding protein HU-beta</fullName>
    </submittedName>
</protein>
<evidence type="ECO:0000256" key="1">
    <source>
        <dbReference type="ARBA" id="ARBA00010529"/>
    </source>
</evidence>
<dbReference type="PANTHER" id="PTHR33175">
    <property type="entry name" value="DNA-BINDING PROTEIN HU"/>
    <property type="match status" value="1"/>
</dbReference>
<dbReference type="Pfam" id="PF00216">
    <property type="entry name" value="Bac_DNA_binding"/>
    <property type="match status" value="1"/>
</dbReference>
<keyword evidence="2" id="KW-0226">DNA condensation</keyword>
<dbReference type="EMBL" id="FTMD01000008">
    <property type="protein sequence ID" value="SIQ95622.1"/>
    <property type="molecule type" value="Genomic_DNA"/>
</dbReference>
<dbReference type="RefSeq" id="WP_076602631.1">
    <property type="nucleotide sequence ID" value="NZ_FTMD01000008.1"/>
</dbReference>
<dbReference type="STRING" id="34027.SAMN05421829_108138"/>
<evidence type="ECO:0000313" key="6">
    <source>
        <dbReference type="Proteomes" id="UP000186819"/>
    </source>
</evidence>
<organism evidence="5 6">
    <name type="scientific">Aromatoleum tolulyticum</name>
    <dbReference type="NCBI Taxonomy" id="34027"/>
    <lineage>
        <taxon>Bacteria</taxon>
        <taxon>Pseudomonadati</taxon>
        <taxon>Pseudomonadota</taxon>
        <taxon>Betaproteobacteria</taxon>
        <taxon>Rhodocyclales</taxon>
        <taxon>Rhodocyclaceae</taxon>
        <taxon>Aromatoleum</taxon>
    </lineage>
</organism>
<dbReference type="CDD" id="cd00591">
    <property type="entry name" value="HU_IHF"/>
    <property type="match status" value="1"/>
</dbReference>
<sequence length="96" mass="10080">MNKAELIDRIAAYTNLPKVAVESILDAQGKVIANHFGLAAGACDAEVVLPGLGKLKTSTRAARTGRNPQTGAEIQIPERVAVKFSAGKVLDDILNP</sequence>
<dbReference type="PANTHER" id="PTHR33175:SF3">
    <property type="entry name" value="DNA-BINDING PROTEIN HU-BETA"/>
    <property type="match status" value="1"/>
</dbReference>
<keyword evidence="6" id="KW-1185">Reference proteome</keyword>
<accession>A0A1N6WZV7</accession>